<keyword evidence="3" id="KW-1185">Reference proteome</keyword>
<feature type="compositionally biased region" description="Polar residues" evidence="1">
    <location>
        <begin position="1"/>
        <end position="11"/>
    </location>
</feature>
<feature type="region of interest" description="Disordered" evidence="1">
    <location>
        <begin position="1"/>
        <end position="34"/>
    </location>
</feature>
<dbReference type="AlphaFoldDB" id="A0A0B8ZWH3"/>
<accession>A0A0B8ZWH3</accession>
<dbReference type="Proteomes" id="UP000031338">
    <property type="component" value="Unassembled WGS sequence"/>
</dbReference>
<evidence type="ECO:0000313" key="2">
    <source>
        <dbReference type="EMBL" id="KHS42606.1"/>
    </source>
</evidence>
<sequence>MSATIHSQNTFMPRYGIPQARRGRETGTPRHGLIHGFVPASRRAMISWVMRVAGDRPPLCPL</sequence>
<evidence type="ECO:0000256" key="1">
    <source>
        <dbReference type="SAM" id="MobiDB-lite"/>
    </source>
</evidence>
<comment type="caution">
    <text evidence="2">The sequence shown here is derived from an EMBL/GenBank/DDBJ whole genome shotgun (WGS) entry which is preliminary data.</text>
</comment>
<gene>
    <name evidence="2" type="ORF">NJ75_04168</name>
</gene>
<protein>
    <submittedName>
        <fullName evidence="2">Uncharacterized protein</fullName>
    </submittedName>
</protein>
<dbReference type="EMBL" id="JRVC01000028">
    <property type="protein sequence ID" value="KHS42606.1"/>
    <property type="molecule type" value="Genomic_DNA"/>
</dbReference>
<reference evidence="2 3" key="1">
    <citation type="submission" date="2014-10" db="EMBL/GenBank/DDBJ databases">
        <title>Draft genome sequence of Novosphingobium subterraneum DSM 12447.</title>
        <authorList>
            <person name="Gan H.M."/>
            <person name="Gan H.Y."/>
            <person name="Savka M.A."/>
        </authorList>
    </citation>
    <scope>NUCLEOTIDE SEQUENCE [LARGE SCALE GENOMIC DNA]</scope>
    <source>
        <strain evidence="2 3">DSM 12447</strain>
    </source>
</reference>
<organism evidence="2 3">
    <name type="scientific">Novosphingobium subterraneum</name>
    <dbReference type="NCBI Taxonomy" id="48936"/>
    <lineage>
        <taxon>Bacteria</taxon>
        <taxon>Pseudomonadati</taxon>
        <taxon>Pseudomonadota</taxon>
        <taxon>Alphaproteobacteria</taxon>
        <taxon>Sphingomonadales</taxon>
        <taxon>Sphingomonadaceae</taxon>
        <taxon>Novosphingobium</taxon>
    </lineage>
</organism>
<evidence type="ECO:0000313" key="3">
    <source>
        <dbReference type="Proteomes" id="UP000031338"/>
    </source>
</evidence>
<name>A0A0B8ZWH3_9SPHN</name>
<proteinExistence type="predicted"/>